<accession>A0A8D8TW53</accession>
<evidence type="ECO:0000313" key="1">
    <source>
        <dbReference type="EMBL" id="CAG6695003.1"/>
    </source>
</evidence>
<dbReference type="EMBL" id="HBUF01321229">
    <property type="protein sequence ID" value="CAG6695003.1"/>
    <property type="molecule type" value="Transcribed_RNA"/>
</dbReference>
<sequence length="104" mass="12030">MQNGVGHCTMTEPGVSQNLKKYNKYVPIELLLGIIMMQKLLHKIICINYLCMGFKEVTYKNRVIIFSFPSCQSPQVSTPYNNNIQIRSLTLLEFVLCLILLRLY</sequence>
<reference evidence="1" key="1">
    <citation type="submission" date="2021-05" db="EMBL/GenBank/DDBJ databases">
        <authorList>
            <person name="Alioto T."/>
            <person name="Alioto T."/>
            <person name="Gomez Garrido J."/>
        </authorList>
    </citation>
    <scope>NUCLEOTIDE SEQUENCE</scope>
</reference>
<proteinExistence type="predicted"/>
<dbReference type="AlphaFoldDB" id="A0A8D8TW53"/>
<name>A0A8D8TW53_9HEMI</name>
<protein>
    <submittedName>
        <fullName evidence="1">Uncharacterized protein</fullName>
    </submittedName>
</protein>
<organism evidence="1">
    <name type="scientific">Cacopsylla melanoneura</name>
    <dbReference type="NCBI Taxonomy" id="428564"/>
    <lineage>
        <taxon>Eukaryota</taxon>
        <taxon>Metazoa</taxon>
        <taxon>Ecdysozoa</taxon>
        <taxon>Arthropoda</taxon>
        <taxon>Hexapoda</taxon>
        <taxon>Insecta</taxon>
        <taxon>Pterygota</taxon>
        <taxon>Neoptera</taxon>
        <taxon>Paraneoptera</taxon>
        <taxon>Hemiptera</taxon>
        <taxon>Sternorrhyncha</taxon>
        <taxon>Psylloidea</taxon>
        <taxon>Psyllidae</taxon>
        <taxon>Psyllinae</taxon>
        <taxon>Cacopsylla</taxon>
    </lineage>
</organism>